<reference evidence="2" key="1">
    <citation type="submission" date="2020-02" db="EMBL/GenBank/DDBJ databases">
        <authorList>
            <person name="Meier V. D."/>
        </authorList>
    </citation>
    <scope>NUCLEOTIDE SEQUENCE</scope>
    <source>
        <strain evidence="2">AVDCRST_MAG30</strain>
    </source>
</reference>
<evidence type="ECO:0000256" key="1">
    <source>
        <dbReference type="SAM" id="MobiDB-lite"/>
    </source>
</evidence>
<feature type="compositionally biased region" description="Basic residues" evidence="1">
    <location>
        <begin position="18"/>
        <end position="36"/>
    </location>
</feature>
<accession>A0A6J4RUL6</accession>
<protein>
    <submittedName>
        <fullName evidence="2">Uncharacterized protein</fullName>
    </submittedName>
</protein>
<dbReference type="AlphaFoldDB" id="A0A6J4RUL6"/>
<name>A0A6J4RUL6_9ACTN</name>
<evidence type="ECO:0000313" key="2">
    <source>
        <dbReference type="EMBL" id="CAA9482532.1"/>
    </source>
</evidence>
<proteinExistence type="predicted"/>
<sequence length="36" mass="3858">EFRSTDPSLGHATQARHAQARRGGAARRGGRRAGEL</sequence>
<organism evidence="2">
    <name type="scientific">uncultured Solirubrobacteraceae bacterium</name>
    <dbReference type="NCBI Taxonomy" id="1162706"/>
    <lineage>
        <taxon>Bacteria</taxon>
        <taxon>Bacillati</taxon>
        <taxon>Actinomycetota</taxon>
        <taxon>Thermoleophilia</taxon>
        <taxon>Solirubrobacterales</taxon>
        <taxon>Solirubrobacteraceae</taxon>
        <taxon>environmental samples</taxon>
    </lineage>
</organism>
<gene>
    <name evidence="2" type="ORF">AVDCRST_MAG30-887</name>
</gene>
<feature type="non-terminal residue" evidence="2">
    <location>
        <position position="1"/>
    </location>
</feature>
<feature type="non-terminal residue" evidence="2">
    <location>
        <position position="36"/>
    </location>
</feature>
<feature type="region of interest" description="Disordered" evidence="1">
    <location>
        <begin position="1"/>
        <end position="36"/>
    </location>
</feature>
<dbReference type="EMBL" id="CADCVS010000146">
    <property type="protein sequence ID" value="CAA9482532.1"/>
    <property type="molecule type" value="Genomic_DNA"/>
</dbReference>